<dbReference type="Proteomes" id="UP000008062">
    <property type="component" value="Chromosome 4"/>
</dbReference>
<accession>F9X975</accession>
<evidence type="ECO:0000313" key="2">
    <source>
        <dbReference type="Proteomes" id="UP000008062"/>
    </source>
</evidence>
<dbReference type="KEGG" id="ztr:MYCGRDRAFT_104325"/>
<protein>
    <submittedName>
        <fullName evidence="1">Uncharacterized protein</fullName>
    </submittedName>
</protein>
<dbReference type="RefSeq" id="XP_003853223.1">
    <property type="nucleotide sequence ID" value="XM_003853175.1"/>
</dbReference>
<gene>
    <name evidence="1" type="ORF">MYCGRDRAFT_104325</name>
</gene>
<proteinExistence type="predicted"/>
<keyword evidence="2" id="KW-1185">Reference proteome</keyword>
<dbReference type="GeneID" id="13399740"/>
<evidence type="ECO:0000313" key="1">
    <source>
        <dbReference type="EMBL" id="EGP88199.1"/>
    </source>
</evidence>
<organism evidence="1 2">
    <name type="scientific">Zymoseptoria tritici (strain CBS 115943 / IPO323)</name>
    <name type="common">Speckled leaf blotch fungus</name>
    <name type="synonym">Septoria tritici</name>
    <dbReference type="NCBI Taxonomy" id="336722"/>
    <lineage>
        <taxon>Eukaryota</taxon>
        <taxon>Fungi</taxon>
        <taxon>Dikarya</taxon>
        <taxon>Ascomycota</taxon>
        <taxon>Pezizomycotina</taxon>
        <taxon>Dothideomycetes</taxon>
        <taxon>Dothideomycetidae</taxon>
        <taxon>Mycosphaerellales</taxon>
        <taxon>Mycosphaerellaceae</taxon>
        <taxon>Zymoseptoria</taxon>
    </lineage>
</organism>
<dbReference type="HOGENOM" id="CLU_2689716_0_0_1"/>
<sequence>MAPLNLRRTEPLKAASALSSLFQVLCPQRSLGRSQSFSGVEHHQVQRSITMMSRRPQIVASQTSCHQSLWARKV</sequence>
<dbReference type="InParanoid" id="F9X975"/>
<name>F9X975_ZYMTI</name>
<dbReference type="VEuPathDB" id="FungiDB:ZTRI_4.820"/>
<reference evidence="1 2" key="1">
    <citation type="journal article" date="2011" name="PLoS Genet.">
        <title>Finished genome of the fungal wheat pathogen Mycosphaerella graminicola reveals dispensome structure, chromosome plasticity, and stealth pathogenesis.</title>
        <authorList>
            <person name="Goodwin S.B."/>
            <person name="Ben M'barek S."/>
            <person name="Dhillon B."/>
            <person name="Wittenberg A.H.J."/>
            <person name="Crane C.F."/>
            <person name="Hane J.K."/>
            <person name="Foster A.J."/>
            <person name="Van der Lee T.A.J."/>
            <person name="Grimwood J."/>
            <person name="Aerts A."/>
            <person name="Antoniw J."/>
            <person name="Bailey A."/>
            <person name="Bluhm B."/>
            <person name="Bowler J."/>
            <person name="Bristow J."/>
            <person name="van der Burgt A."/>
            <person name="Canto-Canche B."/>
            <person name="Churchill A.C.L."/>
            <person name="Conde-Ferraez L."/>
            <person name="Cools H.J."/>
            <person name="Coutinho P.M."/>
            <person name="Csukai M."/>
            <person name="Dehal P."/>
            <person name="De Wit P."/>
            <person name="Donzelli B."/>
            <person name="van de Geest H.C."/>
            <person name="van Ham R.C.H.J."/>
            <person name="Hammond-Kosack K.E."/>
            <person name="Henrissat B."/>
            <person name="Kilian A."/>
            <person name="Kobayashi A.K."/>
            <person name="Koopmann E."/>
            <person name="Kourmpetis Y."/>
            <person name="Kuzniar A."/>
            <person name="Lindquist E."/>
            <person name="Lombard V."/>
            <person name="Maliepaard C."/>
            <person name="Martins N."/>
            <person name="Mehrabi R."/>
            <person name="Nap J.P.H."/>
            <person name="Ponomarenko A."/>
            <person name="Rudd J.J."/>
            <person name="Salamov A."/>
            <person name="Schmutz J."/>
            <person name="Schouten H.J."/>
            <person name="Shapiro H."/>
            <person name="Stergiopoulos I."/>
            <person name="Torriani S.F.F."/>
            <person name="Tu H."/>
            <person name="de Vries R.P."/>
            <person name="Waalwijk C."/>
            <person name="Ware S.B."/>
            <person name="Wiebenga A."/>
            <person name="Zwiers L.-H."/>
            <person name="Oliver R.P."/>
            <person name="Grigoriev I.V."/>
            <person name="Kema G.H.J."/>
        </authorList>
    </citation>
    <scope>NUCLEOTIDE SEQUENCE [LARGE SCALE GENOMIC DNA]</scope>
    <source>
        <strain evidence="2">CBS 115943 / IPO323</strain>
    </source>
</reference>
<dbReference type="AlphaFoldDB" id="F9X975"/>
<dbReference type="EMBL" id="CM001199">
    <property type="protein sequence ID" value="EGP88199.1"/>
    <property type="molecule type" value="Genomic_DNA"/>
</dbReference>